<name>A0A2P5E6L2_TREOI</name>
<organism evidence="1 2">
    <name type="scientific">Trema orientale</name>
    <name type="common">Charcoal tree</name>
    <name type="synonym">Celtis orientalis</name>
    <dbReference type="NCBI Taxonomy" id="63057"/>
    <lineage>
        <taxon>Eukaryota</taxon>
        <taxon>Viridiplantae</taxon>
        <taxon>Streptophyta</taxon>
        <taxon>Embryophyta</taxon>
        <taxon>Tracheophyta</taxon>
        <taxon>Spermatophyta</taxon>
        <taxon>Magnoliopsida</taxon>
        <taxon>eudicotyledons</taxon>
        <taxon>Gunneridae</taxon>
        <taxon>Pentapetalae</taxon>
        <taxon>rosids</taxon>
        <taxon>fabids</taxon>
        <taxon>Rosales</taxon>
        <taxon>Cannabaceae</taxon>
        <taxon>Trema</taxon>
    </lineage>
</organism>
<evidence type="ECO:0000313" key="1">
    <source>
        <dbReference type="EMBL" id="PON81120.1"/>
    </source>
</evidence>
<protein>
    <submittedName>
        <fullName evidence="1">Uncharacterized protein</fullName>
    </submittedName>
</protein>
<feature type="non-terminal residue" evidence="1">
    <location>
        <position position="54"/>
    </location>
</feature>
<reference evidence="2" key="1">
    <citation type="submission" date="2016-06" db="EMBL/GenBank/DDBJ databases">
        <title>Parallel loss of symbiosis genes in relatives of nitrogen-fixing non-legume Parasponia.</title>
        <authorList>
            <person name="Van Velzen R."/>
            <person name="Holmer R."/>
            <person name="Bu F."/>
            <person name="Rutten L."/>
            <person name="Van Zeijl A."/>
            <person name="Liu W."/>
            <person name="Santuari L."/>
            <person name="Cao Q."/>
            <person name="Sharma T."/>
            <person name="Shen D."/>
            <person name="Roswanjaya Y."/>
            <person name="Wardhani T."/>
            <person name="Kalhor M.S."/>
            <person name="Jansen J."/>
            <person name="Van den Hoogen J."/>
            <person name="Gungor B."/>
            <person name="Hartog M."/>
            <person name="Hontelez J."/>
            <person name="Verver J."/>
            <person name="Yang W.-C."/>
            <person name="Schijlen E."/>
            <person name="Repin R."/>
            <person name="Schilthuizen M."/>
            <person name="Schranz E."/>
            <person name="Heidstra R."/>
            <person name="Miyata K."/>
            <person name="Fedorova E."/>
            <person name="Kohlen W."/>
            <person name="Bisseling T."/>
            <person name="Smit S."/>
            <person name="Geurts R."/>
        </authorList>
    </citation>
    <scope>NUCLEOTIDE SEQUENCE [LARGE SCALE GENOMIC DNA]</scope>
    <source>
        <strain evidence="2">cv. RG33-2</strain>
    </source>
</reference>
<gene>
    <name evidence="1" type="ORF">TorRG33x02_230790</name>
</gene>
<dbReference type="EMBL" id="JXTC01000224">
    <property type="protein sequence ID" value="PON81120.1"/>
    <property type="molecule type" value="Genomic_DNA"/>
</dbReference>
<dbReference type="OrthoDB" id="413361at2759"/>
<keyword evidence="2" id="KW-1185">Reference proteome</keyword>
<comment type="caution">
    <text evidence="1">The sequence shown here is derived from an EMBL/GenBank/DDBJ whole genome shotgun (WGS) entry which is preliminary data.</text>
</comment>
<sequence>MDDAYLKINDSSIIMKNCYFAPESSMNALSTSKMYKEGYHFVFDKKLHIFYNNL</sequence>
<evidence type="ECO:0000313" key="2">
    <source>
        <dbReference type="Proteomes" id="UP000237000"/>
    </source>
</evidence>
<dbReference type="InParanoid" id="A0A2P5E6L2"/>
<accession>A0A2P5E6L2</accession>
<dbReference type="Proteomes" id="UP000237000">
    <property type="component" value="Unassembled WGS sequence"/>
</dbReference>
<dbReference type="AlphaFoldDB" id="A0A2P5E6L2"/>
<proteinExistence type="predicted"/>